<reference evidence="2 5" key="2">
    <citation type="submission" date="2019-04" db="EMBL/GenBank/DDBJ databases">
        <title>Draft genome sequences of Streptomyces avermitilis NBRC 14893.</title>
        <authorList>
            <person name="Komaki H."/>
            <person name="Tamura T."/>
            <person name="Hosoyama A."/>
        </authorList>
    </citation>
    <scope>NUCLEOTIDE SEQUENCE [LARGE SCALE GENOMIC DNA]</scope>
    <source>
        <strain evidence="2 5">NBRC 14893</strain>
    </source>
</reference>
<evidence type="ECO:0000256" key="1">
    <source>
        <dbReference type="SAM" id="SignalP"/>
    </source>
</evidence>
<comment type="caution">
    <text evidence="3">The sequence shown here is derived from an EMBL/GenBank/DDBJ whole genome shotgun (WGS) entry which is preliminary data.</text>
</comment>
<dbReference type="EMBL" id="BJHX01000001">
    <property type="protein sequence ID" value="GDY65493.1"/>
    <property type="molecule type" value="Genomic_DNA"/>
</dbReference>
<gene>
    <name evidence="2" type="ORF">SAV14893_048860</name>
    <name evidence="3" type="ORF">SAV31267_037760</name>
</gene>
<organism evidence="3 4">
    <name type="scientific">Streptomyces avermitilis</name>
    <dbReference type="NCBI Taxonomy" id="33903"/>
    <lineage>
        <taxon>Bacteria</taxon>
        <taxon>Bacillati</taxon>
        <taxon>Actinomycetota</taxon>
        <taxon>Actinomycetes</taxon>
        <taxon>Kitasatosporales</taxon>
        <taxon>Streptomycetaceae</taxon>
        <taxon>Streptomyces</taxon>
    </lineage>
</organism>
<dbReference type="EMBL" id="BJHY01000001">
    <property type="protein sequence ID" value="GDY74291.1"/>
    <property type="molecule type" value="Genomic_DNA"/>
</dbReference>
<reference evidence="3 4" key="1">
    <citation type="submission" date="2019-04" db="EMBL/GenBank/DDBJ databases">
        <title>Draft genome sequences of Streptomyces avermitilis ATCC 31267.</title>
        <authorList>
            <person name="Komaki H."/>
            <person name="Tamura T."/>
            <person name="Hosoyama A."/>
        </authorList>
    </citation>
    <scope>NUCLEOTIDE SEQUENCE [LARGE SCALE GENOMIC DNA]</scope>
    <source>
        <strain evidence="3 4">ATCC 31267</strain>
    </source>
</reference>
<evidence type="ECO:0000313" key="3">
    <source>
        <dbReference type="EMBL" id="GDY74291.1"/>
    </source>
</evidence>
<feature type="signal peptide" evidence="1">
    <location>
        <begin position="1"/>
        <end position="27"/>
    </location>
</feature>
<dbReference type="AlphaFoldDB" id="A0A4D4MQA5"/>
<dbReference type="Proteomes" id="UP000302139">
    <property type="component" value="Unassembled WGS sequence"/>
</dbReference>
<proteinExistence type="predicted"/>
<sequence length="82" mass="8565">MHRFKKVMLVTAAVSGIGLTGAGTVQADDRGGDPHAAVDNTQLLQCEQAFNASLITINAPITVLGDNITNIGNFCSQIGPRQ</sequence>
<accession>A0A4D4MQA5</accession>
<dbReference type="RefSeq" id="WP_037649816.1">
    <property type="nucleotide sequence ID" value="NZ_BAABTN010000232.1"/>
</dbReference>
<dbReference type="GeneID" id="41542440"/>
<feature type="chain" id="PRO_5036117946" description="Secreted protein" evidence="1">
    <location>
        <begin position="28"/>
        <end position="82"/>
    </location>
</feature>
<keyword evidence="1" id="KW-0732">Signal</keyword>
<dbReference type="Proteomes" id="UP000299211">
    <property type="component" value="Unassembled WGS sequence"/>
</dbReference>
<evidence type="ECO:0008006" key="6">
    <source>
        <dbReference type="Google" id="ProtNLM"/>
    </source>
</evidence>
<evidence type="ECO:0000313" key="4">
    <source>
        <dbReference type="Proteomes" id="UP000299211"/>
    </source>
</evidence>
<name>A0A4D4MQA5_STRAX</name>
<protein>
    <recommendedName>
        <fullName evidence="6">Secreted protein</fullName>
    </recommendedName>
</protein>
<evidence type="ECO:0000313" key="5">
    <source>
        <dbReference type="Proteomes" id="UP000302139"/>
    </source>
</evidence>
<evidence type="ECO:0000313" key="2">
    <source>
        <dbReference type="EMBL" id="GDY65493.1"/>
    </source>
</evidence>